<keyword evidence="6" id="KW-1185">Reference proteome</keyword>
<dbReference type="InterPro" id="IPR032353">
    <property type="entry name" value="AZUL"/>
</dbReference>
<dbReference type="Pfam" id="PF24842">
    <property type="entry name" value="UFD1_N2"/>
    <property type="match status" value="1"/>
</dbReference>
<dbReference type="STRING" id="690307.A0A1L9WI11"/>
<feature type="domain" description="DUF7590" evidence="3">
    <location>
        <begin position="810"/>
        <end position="937"/>
    </location>
</feature>
<dbReference type="GO" id="GO:0031593">
    <property type="term" value="F:polyubiquitin modification-dependent protein binding"/>
    <property type="evidence" value="ECO:0007669"/>
    <property type="project" value="TreeGrafter"/>
</dbReference>
<dbReference type="PANTHER" id="PTHR12555:SF15">
    <property type="entry name" value="FUSION DEGRADATION PROTEIN (UFD1), PUTATIVE (AFU_ORTHOLOGUE AFUA_4G04640)-RELATED"/>
    <property type="match status" value="1"/>
</dbReference>
<evidence type="ECO:0000313" key="5">
    <source>
        <dbReference type="EMBL" id="OJJ95834.1"/>
    </source>
</evidence>
<dbReference type="OrthoDB" id="193703at2759"/>
<dbReference type="GeneID" id="30976733"/>
<dbReference type="OMA" id="SIRECSH"/>
<dbReference type="Pfam" id="PF16558">
    <property type="entry name" value="AZUL"/>
    <property type="match status" value="1"/>
</dbReference>
<feature type="domain" description="Ubiquitin fusion degradation protein UFD1 N-terminal subdomain 2" evidence="4">
    <location>
        <begin position="708"/>
        <end position="783"/>
    </location>
</feature>
<sequence length="1315" mass="145681">MPEGELWSTSVTANDPEHIKAMPAVLLSTIELLEMELANARAALQKLQPNAAPVFSRRDELALGAMTAYRQNLIGRAPDFFYGTSRLTSKELGLVPVVEEVLPDDDEGSDGAAKEDTAKPQPITTVLRKPATLIDVLSNNVILDHIAPYLSTPALFAVASTSRVLRSLVIDTPYVFRHLDLSRCRGACFANELPENLEAQVAEEVQLSDALTADGFYAAPLRGIFDHLERKSILQDVRTLIMDGLSVPAELIADIILTDRFNINILSIRECRHLNERKLMQVLNYAVRPTRPKGTLRLKGIYHFTPMAQSRGAVRSNYRDWWNSRCSSQGSSEPSTPGESPVSRGEPTRDACSQNPWYYPSGKMFKRKIDEGWAETIQKCEGIIAFDAVLCRGPRHNVELHDPSLPNDESPQPESRMLAPAIATVALGPGGCDGCHSVPEGPAIWGESLEERFPLLAPPPLHSSTVAAARRPAFILDKQAALIARCTECLTDRWCHRCNKWFCTDCLPHPERVRSNLTPHQTATRGPRGDGSNIGGPGCAMCKAECQRTCNTCQGVYCVEHNEGCSSTLVCDKITLPQSALEQLLAAAPLQDTVSPAPAHPFTTAFDPFNPYTFETELRARDRATERQHQLPQPLTFRIVNSQNDRVVYAGIREFSSRENEIGLSTFLRGALGLDNSPPLPLEENAASNMPEKSPSATVTVHAHQLPKGTYVRLRPLAAGYDPEDWKALLERVLRDSYTTLTIGEVLNAVSGQGEPFRFLVDKVEPEGPGICVVDTDLEVDIVALTEDQARETLQKRLERSSHSMGSKNGTSPGGELHIGHSVTGQLAPGDYVDYELARWDRRAPLEIRVEGLDDADVYVFASPLSARQRNRPRVDEHVFGDFSTQFLKRLKIQPTNTELESADALYISVHVLMPYASSIQGSGASPPVSYKLQLSNGTAIEEDGPHVREGPSDHEPEDVQCKNCRQWVPQRTLVLHENFCLRNNVYCPQCHNVFQKRSPEWHDHWHCPHDPSYGNSPLDKQKHNDLFHTQHSCRACGYQAVSLPRLAQHRTTVCPAKPILCQFCHLVVPQRGESDPSMEDPEVLVSGLTPHELVDGGRTTECHLCNKIVRMRDLKTHLRHHDLERLSRPPPRICLNENCGRTLVGRGTQNANHLGLCSICFGPLYVDTYDPEGKALRRRIERRYLSQMLSGCGKSWCQNDYCKTGKQARQPSESFTPTSAAAILAAVRPLIDAVNLQGYTPNTASFHLCTDQVGQQRRSLAELLAAEAAAGEGKSYDLAWCVAAVEASAGNLDRSREWLDNWAPARGEKTSMFT</sequence>
<dbReference type="Gene3D" id="2.40.40.50">
    <property type="entry name" value="Ubiquitin fusion degradation protein UFD1, N-terminal domain"/>
    <property type="match status" value="1"/>
</dbReference>
<reference evidence="6" key="1">
    <citation type="journal article" date="2017" name="Genome Biol.">
        <title>Comparative genomics reveals high biological diversity and specific adaptations in the industrially and medically important fungal genus Aspergillus.</title>
        <authorList>
            <person name="de Vries R.P."/>
            <person name="Riley R."/>
            <person name="Wiebenga A."/>
            <person name="Aguilar-Osorio G."/>
            <person name="Amillis S."/>
            <person name="Uchima C.A."/>
            <person name="Anderluh G."/>
            <person name="Asadollahi M."/>
            <person name="Askin M."/>
            <person name="Barry K."/>
            <person name="Battaglia E."/>
            <person name="Bayram O."/>
            <person name="Benocci T."/>
            <person name="Braus-Stromeyer S.A."/>
            <person name="Caldana C."/>
            <person name="Canovas D."/>
            <person name="Cerqueira G.C."/>
            <person name="Chen F."/>
            <person name="Chen W."/>
            <person name="Choi C."/>
            <person name="Clum A."/>
            <person name="Dos Santos R.A."/>
            <person name="Damasio A.R."/>
            <person name="Diallinas G."/>
            <person name="Emri T."/>
            <person name="Fekete E."/>
            <person name="Flipphi M."/>
            <person name="Freyberg S."/>
            <person name="Gallo A."/>
            <person name="Gournas C."/>
            <person name="Habgood R."/>
            <person name="Hainaut M."/>
            <person name="Harispe M.L."/>
            <person name="Henrissat B."/>
            <person name="Hilden K.S."/>
            <person name="Hope R."/>
            <person name="Hossain A."/>
            <person name="Karabika E."/>
            <person name="Karaffa L."/>
            <person name="Karanyi Z."/>
            <person name="Krasevec N."/>
            <person name="Kuo A."/>
            <person name="Kusch H."/>
            <person name="LaButti K."/>
            <person name="Lagendijk E.L."/>
            <person name="Lapidus A."/>
            <person name="Levasseur A."/>
            <person name="Lindquist E."/>
            <person name="Lipzen A."/>
            <person name="Logrieco A.F."/>
            <person name="MacCabe A."/>
            <person name="Maekelae M.R."/>
            <person name="Malavazi I."/>
            <person name="Melin P."/>
            <person name="Meyer V."/>
            <person name="Mielnichuk N."/>
            <person name="Miskei M."/>
            <person name="Molnar A.P."/>
            <person name="Mule G."/>
            <person name="Ngan C.Y."/>
            <person name="Orejas M."/>
            <person name="Orosz E."/>
            <person name="Ouedraogo J.P."/>
            <person name="Overkamp K.M."/>
            <person name="Park H.-S."/>
            <person name="Perrone G."/>
            <person name="Piumi F."/>
            <person name="Punt P.J."/>
            <person name="Ram A.F."/>
            <person name="Ramon A."/>
            <person name="Rauscher S."/>
            <person name="Record E."/>
            <person name="Riano-Pachon D.M."/>
            <person name="Robert V."/>
            <person name="Roehrig J."/>
            <person name="Ruller R."/>
            <person name="Salamov A."/>
            <person name="Salih N.S."/>
            <person name="Samson R.A."/>
            <person name="Sandor E."/>
            <person name="Sanguinetti M."/>
            <person name="Schuetze T."/>
            <person name="Sepcic K."/>
            <person name="Shelest E."/>
            <person name="Sherlock G."/>
            <person name="Sophianopoulou V."/>
            <person name="Squina F.M."/>
            <person name="Sun H."/>
            <person name="Susca A."/>
            <person name="Todd R.B."/>
            <person name="Tsang A."/>
            <person name="Unkles S.E."/>
            <person name="van de Wiele N."/>
            <person name="van Rossen-Uffink D."/>
            <person name="Oliveira J.V."/>
            <person name="Vesth T.C."/>
            <person name="Visser J."/>
            <person name="Yu J.-H."/>
            <person name="Zhou M."/>
            <person name="Andersen M.R."/>
            <person name="Archer D.B."/>
            <person name="Baker S.E."/>
            <person name="Benoit I."/>
            <person name="Brakhage A.A."/>
            <person name="Braus G.H."/>
            <person name="Fischer R."/>
            <person name="Frisvad J.C."/>
            <person name="Goldman G.H."/>
            <person name="Houbraken J."/>
            <person name="Oakley B."/>
            <person name="Pocsi I."/>
            <person name="Scazzocchio C."/>
            <person name="Seiboth B."/>
            <person name="vanKuyk P.A."/>
            <person name="Wortman J."/>
            <person name="Dyer P.S."/>
            <person name="Grigoriev I.V."/>
        </authorList>
    </citation>
    <scope>NUCLEOTIDE SEQUENCE [LARGE SCALE GENOMIC DNA]</scope>
    <source>
        <strain evidence="6">ATCC 16872 / CBS 172.66 / WB 5094</strain>
    </source>
</reference>
<evidence type="ECO:0000313" key="6">
    <source>
        <dbReference type="Proteomes" id="UP000184546"/>
    </source>
</evidence>
<evidence type="ECO:0000259" key="2">
    <source>
        <dbReference type="Pfam" id="PF16558"/>
    </source>
</evidence>
<organism evidence="5 6">
    <name type="scientific">Aspergillus aculeatus (strain ATCC 16872 / CBS 172.66 / WB 5094)</name>
    <dbReference type="NCBI Taxonomy" id="690307"/>
    <lineage>
        <taxon>Eukaryota</taxon>
        <taxon>Fungi</taxon>
        <taxon>Dikarya</taxon>
        <taxon>Ascomycota</taxon>
        <taxon>Pezizomycotina</taxon>
        <taxon>Eurotiomycetes</taxon>
        <taxon>Eurotiomycetidae</taxon>
        <taxon>Eurotiales</taxon>
        <taxon>Aspergillaceae</taxon>
        <taxon>Aspergillus</taxon>
        <taxon>Aspergillus subgen. Circumdati</taxon>
    </lineage>
</organism>
<name>A0A1L9WI11_ASPA1</name>
<dbReference type="GO" id="GO:0036503">
    <property type="term" value="P:ERAD pathway"/>
    <property type="evidence" value="ECO:0007669"/>
    <property type="project" value="TreeGrafter"/>
</dbReference>
<dbReference type="InterPro" id="IPR004854">
    <property type="entry name" value="Ufd1-like"/>
</dbReference>
<dbReference type="Proteomes" id="UP000184546">
    <property type="component" value="Unassembled WGS sequence"/>
</dbReference>
<feature type="domain" description="Ubiquitin-protein ligase E3A N-terminal zinc-binding" evidence="2">
    <location>
        <begin position="1183"/>
        <end position="1224"/>
    </location>
</feature>
<dbReference type="RefSeq" id="XP_020052174.1">
    <property type="nucleotide sequence ID" value="XM_020202919.1"/>
</dbReference>
<feature type="region of interest" description="Disordered" evidence="1">
    <location>
        <begin position="326"/>
        <end position="355"/>
    </location>
</feature>
<dbReference type="Gene3D" id="3.10.330.10">
    <property type="match status" value="1"/>
</dbReference>
<accession>A0A1L9WI11</accession>
<dbReference type="EMBL" id="KV878987">
    <property type="protein sequence ID" value="OJJ95834.1"/>
    <property type="molecule type" value="Genomic_DNA"/>
</dbReference>
<gene>
    <name evidence="5" type="ORF">ASPACDRAFT_54748</name>
</gene>
<proteinExistence type="predicted"/>
<dbReference type="InterPro" id="IPR042556">
    <property type="entry name" value="AZUL_sf"/>
</dbReference>
<dbReference type="VEuPathDB" id="FungiDB:ASPACDRAFT_54748"/>
<evidence type="ECO:0000259" key="4">
    <source>
        <dbReference type="Pfam" id="PF24842"/>
    </source>
</evidence>
<dbReference type="InterPro" id="IPR056012">
    <property type="entry name" value="DUF7590"/>
</dbReference>
<dbReference type="Pfam" id="PF23580">
    <property type="entry name" value="Znf_XAF1_N"/>
    <property type="match status" value="1"/>
</dbReference>
<evidence type="ECO:0000259" key="3">
    <source>
        <dbReference type="Pfam" id="PF24503"/>
    </source>
</evidence>
<protein>
    <submittedName>
        <fullName evidence="5">Uncharacterized protein</fullName>
    </submittedName>
</protein>
<dbReference type="InterPro" id="IPR055418">
    <property type="entry name" value="UFD1_N2"/>
</dbReference>
<feature type="compositionally biased region" description="Low complexity" evidence="1">
    <location>
        <begin position="327"/>
        <end position="343"/>
    </location>
</feature>
<dbReference type="PANTHER" id="PTHR12555">
    <property type="entry name" value="UBIQUITIN FUSION DEGRADATON PROTEIN 1"/>
    <property type="match status" value="1"/>
</dbReference>
<dbReference type="Pfam" id="PF24503">
    <property type="entry name" value="DUF7590"/>
    <property type="match status" value="1"/>
</dbReference>
<dbReference type="GO" id="GO:0034098">
    <property type="term" value="C:VCP-NPL4-UFD1 AAA ATPase complex"/>
    <property type="evidence" value="ECO:0007669"/>
    <property type="project" value="TreeGrafter"/>
</dbReference>
<evidence type="ECO:0000256" key="1">
    <source>
        <dbReference type="SAM" id="MobiDB-lite"/>
    </source>
</evidence>
<dbReference type="Gene3D" id="6.10.130.10">
    <property type="entry name" value="Ubiquitin-protein ligase E3A, N-terminal zinc-binding domain (AZUL)"/>
    <property type="match status" value="1"/>
</dbReference>
<dbReference type="InterPro" id="IPR042299">
    <property type="entry name" value="Ufd1-like_Nn"/>
</dbReference>
<feature type="region of interest" description="Disordered" evidence="1">
    <location>
        <begin position="796"/>
        <end position="815"/>
    </location>
</feature>
<dbReference type="GO" id="GO:0006511">
    <property type="term" value="P:ubiquitin-dependent protein catabolic process"/>
    <property type="evidence" value="ECO:0007669"/>
    <property type="project" value="InterPro"/>
</dbReference>